<sequence>MNTVDNQDLSYEINNQYNDKFVYRLLNEMEMPEQGLKAKNPSASVSIQEHVENGSWGRPSQFISTAASFDALKQFATRSVSPRKRIVKIDLRKVEESTEAAVFDLTSKENRENYLTSEKAQNFARKFQEVLIRGYIPADCIEVISDEQVFRE</sequence>
<keyword evidence="3" id="KW-1185">Reference proteome</keyword>
<dbReference type="InterPro" id="IPR056009">
    <property type="entry name" value="DUF7587"/>
</dbReference>
<dbReference type="Gene3D" id="3.90.210.10">
    <property type="entry name" value="Heat-Labile Enterotoxin, subunit A"/>
    <property type="match status" value="1"/>
</dbReference>
<name>A0AA89C2I5_PINIB</name>
<organism evidence="2 3">
    <name type="scientific">Pinctada imbricata</name>
    <name type="common">Atlantic pearl-oyster</name>
    <name type="synonym">Pinctada martensii</name>
    <dbReference type="NCBI Taxonomy" id="66713"/>
    <lineage>
        <taxon>Eukaryota</taxon>
        <taxon>Metazoa</taxon>
        <taxon>Spiralia</taxon>
        <taxon>Lophotrochozoa</taxon>
        <taxon>Mollusca</taxon>
        <taxon>Bivalvia</taxon>
        <taxon>Autobranchia</taxon>
        <taxon>Pteriomorphia</taxon>
        <taxon>Pterioida</taxon>
        <taxon>Pterioidea</taxon>
        <taxon>Pteriidae</taxon>
        <taxon>Pinctada</taxon>
    </lineage>
</organism>
<dbReference type="AlphaFoldDB" id="A0AA89C2I5"/>
<protein>
    <recommendedName>
        <fullName evidence="1">DUF7587 domain-containing protein</fullName>
    </recommendedName>
</protein>
<comment type="caution">
    <text evidence="2">The sequence shown here is derived from an EMBL/GenBank/DDBJ whole genome shotgun (WGS) entry which is preliminary data.</text>
</comment>
<dbReference type="Proteomes" id="UP001186944">
    <property type="component" value="Unassembled WGS sequence"/>
</dbReference>
<feature type="domain" description="DUF7587" evidence="1">
    <location>
        <begin position="29"/>
        <end position="141"/>
    </location>
</feature>
<evidence type="ECO:0000259" key="1">
    <source>
        <dbReference type="Pfam" id="PF24494"/>
    </source>
</evidence>
<evidence type="ECO:0000313" key="2">
    <source>
        <dbReference type="EMBL" id="KAK3106221.1"/>
    </source>
</evidence>
<dbReference type="Pfam" id="PF24494">
    <property type="entry name" value="DUF7587"/>
    <property type="match status" value="1"/>
</dbReference>
<dbReference type="EMBL" id="VSWD01000003">
    <property type="protein sequence ID" value="KAK3106221.1"/>
    <property type="molecule type" value="Genomic_DNA"/>
</dbReference>
<evidence type="ECO:0000313" key="3">
    <source>
        <dbReference type="Proteomes" id="UP001186944"/>
    </source>
</evidence>
<accession>A0AA89C2I5</accession>
<proteinExistence type="predicted"/>
<reference evidence="2" key="1">
    <citation type="submission" date="2019-08" db="EMBL/GenBank/DDBJ databases">
        <title>The improved chromosome-level genome for the pearl oyster Pinctada fucata martensii using PacBio sequencing and Hi-C.</title>
        <authorList>
            <person name="Zheng Z."/>
        </authorList>
    </citation>
    <scope>NUCLEOTIDE SEQUENCE</scope>
    <source>
        <strain evidence="2">ZZ-2019</strain>
        <tissue evidence="2">Adductor muscle</tissue>
    </source>
</reference>
<gene>
    <name evidence="2" type="ORF">FSP39_015492</name>
</gene>